<sequence>MPRRAGRRGGRRGSGSRPRGRPSVSPVRPRGAASPPVMPIGMYGQPVYYAPPIAYAPMYAASAPPAPGGGSPPTGYSQQPYASGSPPPGYSPRSVAEWQRYYAKPQQPYPYYGAYASPPYSQTSSPPPSPPQHAPSYAAVPPLSPEEPPPPPTRKRNRYTTTYKQGQSAFRFKGTAANIPATPADDVQHFPDARGRPSERSPPSKRDVSPVVSPRGTTRFRIKPGAYDSLFPSSPDAANDNVSVEKSDNAVPPALLERFEAMDAAETRKRAESADAQSAASSPRTIASPGTTPPASPPSQPRPVWSGACDDNASWAEEPAPAEPGLVHRGEIFFSPGKPEVVPTPRGSRGSKFDLPSPSTALGALQNDLF</sequence>
<feature type="region of interest" description="Disordered" evidence="1">
    <location>
        <begin position="60"/>
        <end position="93"/>
    </location>
</feature>
<feature type="compositionally biased region" description="Pro residues" evidence="1">
    <location>
        <begin position="142"/>
        <end position="152"/>
    </location>
</feature>
<reference evidence="2" key="1">
    <citation type="submission" date="2021-11" db="EMBL/GenBank/DDBJ databases">
        <authorList>
            <consortium name="Genoscope - CEA"/>
            <person name="William W."/>
        </authorList>
    </citation>
    <scope>NUCLEOTIDE SEQUENCE</scope>
</reference>
<name>A0A8J2SAH1_9STRA</name>
<feature type="compositionally biased region" description="Basic and acidic residues" evidence="1">
    <location>
        <begin position="186"/>
        <end position="208"/>
    </location>
</feature>
<comment type="caution">
    <text evidence="2">The sequence shown here is derived from an EMBL/GenBank/DDBJ whole genome shotgun (WGS) entry which is preliminary data.</text>
</comment>
<evidence type="ECO:0000256" key="1">
    <source>
        <dbReference type="SAM" id="MobiDB-lite"/>
    </source>
</evidence>
<organism evidence="2 3">
    <name type="scientific">Pelagomonas calceolata</name>
    <dbReference type="NCBI Taxonomy" id="35677"/>
    <lineage>
        <taxon>Eukaryota</taxon>
        <taxon>Sar</taxon>
        <taxon>Stramenopiles</taxon>
        <taxon>Ochrophyta</taxon>
        <taxon>Pelagophyceae</taxon>
        <taxon>Pelagomonadales</taxon>
        <taxon>Pelagomonadaceae</taxon>
        <taxon>Pelagomonas</taxon>
    </lineage>
</organism>
<dbReference type="Proteomes" id="UP000789595">
    <property type="component" value="Unassembled WGS sequence"/>
</dbReference>
<dbReference type="EMBL" id="CAKKNE010000002">
    <property type="protein sequence ID" value="CAH0368218.1"/>
    <property type="molecule type" value="Genomic_DNA"/>
</dbReference>
<evidence type="ECO:0000313" key="2">
    <source>
        <dbReference type="EMBL" id="CAH0368218.1"/>
    </source>
</evidence>
<protein>
    <submittedName>
        <fullName evidence="2">Uncharacterized protein</fullName>
    </submittedName>
</protein>
<feature type="compositionally biased region" description="Pro residues" evidence="1">
    <location>
        <begin position="291"/>
        <end position="301"/>
    </location>
</feature>
<feature type="compositionally biased region" description="Low complexity" evidence="1">
    <location>
        <begin position="73"/>
        <end position="84"/>
    </location>
</feature>
<feature type="compositionally biased region" description="Low complexity" evidence="1">
    <location>
        <begin position="274"/>
        <end position="290"/>
    </location>
</feature>
<feature type="region of interest" description="Disordered" evidence="1">
    <location>
        <begin position="113"/>
        <end position="370"/>
    </location>
</feature>
<dbReference type="AlphaFoldDB" id="A0A8J2SAH1"/>
<gene>
    <name evidence="2" type="ORF">PECAL_2P12760</name>
</gene>
<feature type="compositionally biased region" description="Basic residues" evidence="1">
    <location>
        <begin position="1"/>
        <end position="11"/>
    </location>
</feature>
<keyword evidence="3" id="KW-1185">Reference proteome</keyword>
<feature type="region of interest" description="Disordered" evidence="1">
    <location>
        <begin position="1"/>
        <end position="38"/>
    </location>
</feature>
<feature type="compositionally biased region" description="Low complexity" evidence="1">
    <location>
        <begin position="15"/>
        <end position="32"/>
    </location>
</feature>
<feature type="compositionally biased region" description="Low complexity" evidence="1">
    <location>
        <begin position="113"/>
        <end position="124"/>
    </location>
</feature>
<feature type="compositionally biased region" description="Basic and acidic residues" evidence="1">
    <location>
        <begin position="257"/>
        <end position="273"/>
    </location>
</feature>
<accession>A0A8J2SAH1</accession>
<proteinExistence type="predicted"/>
<evidence type="ECO:0000313" key="3">
    <source>
        <dbReference type="Proteomes" id="UP000789595"/>
    </source>
</evidence>